<dbReference type="PANTHER" id="PTHR16275:SF8">
    <property type="entry name" value="COILED-COIL DOMAIN-CONTAINING PROTEIN 40"/>
    <property type="match status" value="1"/>
</dbReference>
<accession>A0A5J4TYI7</accession>
<dbReference type="InterPro" id="IPR037386">
    <property type="entry name" value="CCDC40"/>
</dbReference>
<organism evidence="1 2">
    <name type="scientific">Streblomastix strix</name>
    <dbReference type="NCBI Taxonomy" id="222440"/>
    <lineage>
        <taxon>Eukaryota</taxon>
        <taxon>Metamonada</taxon>
        <taxon>Preaxostyla</taxon>
        <taxon>Oxymonadida</taxon>
        <taxon>Streblomastigidae</taxon>
        <taxon>Streblomastix</taxon>
    </lineage>
</organism>
<dbReference type="AlphaFoldDB" id="A0A5J4TYI7"/>
<dbReference type="Proteomes" id="UP000324800">
    <property type="component" value="Unassembled WGS sequence"/>
</dbReference>
<dbReference type="OrthoDB" id="188741at2759"/>
<comment type="caution">
    <text evidence="1">The sequence shown here is derived from an EMBL/GenBank/DDBJ whole genome shotgun (WGS) entry which is preliminary data.</text>
</comment>
<dbReference type="EMBL" id="SNRW01023473">
    <property type="protein sequence ID" value="KAA6362979.1"/>
    <property type="molecule type" value="Genomic_DNA"/>
</dbReference>
<evidence type="ECO:0000313" key="2">
    <source>
        <dbReference type="Proteomes" id="UP000324800"/>
    </source>
</evidence>
<evidence type="ECO:0000313" key="1">
    <source>
        <dbReference type="EMBL" id="KAA6362979.1"/>
    </source>
</evidence>
<dbReference type="PANTHER" id="PTHR16275">
    <property type="entry name" value="COILED-COIL DOMAIN-CONTAINING PROTEIN 40"/>
    <property type="match status" value="1"/>
</dbReference>
<dbReference type="GO" id="GO:0005737">
    <property type="term" value="C:cytoplasm"/>
    <property type="evidence" value="ECO:0007669"/>
    <property type="project" value="TreeGrafter"/>
</dbReference>
<proteinExistence type="predicted"/>
<name>A0A5J4TYI7_9EUKA</name>
<gene>
    <name evidence="1" type="ORF">EZS28_041494</name>
</gene>
<protein>
    <submittedName>
        <fullName evidence="1">Uncharacterized protein</fullName>
    </submittedName>
</protein>
<sequence>MLKNIQLEESQLLLQYNSTTIGIQHRDEALKQTEEVLYDQKEQIVTHNYEVIVYRHLIHQEEEKLQKNTAILLNVKGDHERLEKN</sequence>
<reference evidence="1 2" key="1">
    <citation type="submission" date="2019-03" db="EMBL/GenBank/DDBJ databases">
        <title>Single cell metagenomics reveals metabolic interactions within the superorganism composed of flagellate Streblomastix strix and complex community of Bacteroidetes bacteria on its surface.</title>
        <authorList>
            <person name="Treitli S.C."/>
            <person name="Kolisko M."/>
            <person name="Husnik F."/>
            <person name="Keeling P."/>
            <person name="Hampl V."/>
        </authorList>
    </citation>
    <scope>NUCLEOTIDE SEQUENCE [LARGE SCALE GENOMIC DNA]</scope>
    <source>
        <strain evidence="1">ST1C</strain>
    </source>
</reference>
<dbReference type="GO" id="GO:0035082">
    <property type="term" value="P:axoneme assembly"/>
    <property type="evidence" value="ECO:0007669"/>
    <property type="project" value="InterPro"/>
</dbReference>